<dbReference type="GO" id="GO:0003723">
    <property type="term" value="F:RNA binding"/>
    <property type="evidence" value="ECO:0007669"/>
    <property type="project" value="InterPro"/>
</dbReference>
<evidence type="ECO:0000256" key="2">
    <source>
        <dbReference type="ARBA" id="ARBA00022679"/>
    </source>
</evidence>
<dbReference type="InterPro" id="IPR029028">
    <property type="entry name" value="Alpha/beta_knot_MTases"/>
</dbReference>
<dbReference type="SUPFAM" id="SSF75217">
    <property type="entry name" value="alpha/beta knot"/>
    <property type="match status" value="1"/>
</dbReference>
<sequence length="279" mass="29330">MGSARARPAHRQVKGQTSVTRVGTRNARFQQWQALLTNRTKRNRAGEFIVQGVRPITIAAERGWPIRCLIHAGGRRLSSWAEGVLRGTGAERVEMEPALLAELAGKDDAELVAVVALPPDDLNRITPGGPVVVFDRPSDPGNIGTVVRSADAFGASGVIVTGHAADVYDPKAVRASTGSLFAVPVVRVPSPAAVAEWAHAADVRIIGTDETGTHDVARHDLGGPVIIVIGNETRGMSAAWLAACDEVVRIPIGGAASSLNAASAATVVLYEAARQRKEK</sequence>
<dbReference type="InterPro" id="IPR029026">
    <property type="entry name" value="tRNA_m1G_MTases_N"/>
</dbReference>
<dbReference type="Gene3D" id="3.30.1330.30">
    <property type="match status" value="1"/>
</dbReference>
<dbReference type="InterPro" id="IPR054578">
    <property type="entry name" value="SpoU_sub_bind-like_N"/>
</dbReference>
<gene>
    <name evidence="6" type="ORF">Airi01_013960</name>
</gene>
<dbReference type="AlphaFoldDB" id="A0A9W6RC37"/>
<dbReference type="RefSeq" id="WP_285618374.1">
    <property type="nucleotide sequence ID" value="NZ_BSTJ01000001.1"/>
</dbReference>
<evidence type="ECO:0000259" key="5">
    <source>
        <dbReference type="Pfam" id="PF22655"/>
    </source>
</evidence>
<dbReference type="InterPro" id="IPR029064">
    <property type="entry name" value="Ribosomal_eL30-like_sf"/>
</dbReference>
<proteinExistence type="predicted"/>
<dbReference type="InterPro" id="IPR051259">
    <property type="entry name" value="rRNA_Methyltransferase"/>
</dbReference>
<dbReference type="Pfam" id="PF00588">
    <property type="entry name" value="SpoU_methylase"/>
    <property type="match status" value="1"/>
</dbReference>
<dbReference type="InterPro" id="IPR001537">
    <property type="entry name" value="SpoU_MeTrfase"/>
</dbReference>
<dbReference type="Proteomes" id="UP001165135">
    <property type="component" value="Unassembled WGS sequence"/>
</dbReference>
<comment type="caution">
    <text evidence="6">The sequence shown here is derived from an EMBL/GenBank/DDBJ whole genome shotgun (WGS) entry which is preliminary data.</text>
</comment>
<dbReference type="GO" id="GO:0032259">
    <property type="term" value="P:methylation"/>
    <property type="evidence" value="ECO:0007669"/>
    <property type="project" value="UniProtKB-KW"/>
</dbReference>
<evidence type="ECO:0000313" key="7">
    <source>
        <dbReference type="Proteomes" id="UP001165135"/>
    </source>
</evidence>
<dbReference type="SUPFAM" id="SSF55315">
    <property type="entry name" value="L30e-like"/>
    <property type="match status" value="1"/>
</dbReference>
<protein>
    <submittedName>
        <fullName evidence="6">rRNA methyltransferase</fullName>
    </submittedName>
</protein>
<dbReference type="GO" id="GO:0008173">
    <property type="term" value="F:RNA methyltransferase activity"/>
    <property type="evidence" value="ECO:0007669"/>
    <property type="project" value="InterPro"/>
</dbReference>
<evidence type="ECO:0000313" key="6">
    <source>
        <dbReference type="EMBL" id="GLY73129.1"/>
    </source>
</evidence>
<accession>A0A9W6RC37</accession>
<dbReference type="Gene3D" id="3.40.1280.10">
    <property type="match status" value="1"/>
</dbReference>
<dbReference type="GO" id="GO:0006396">
    <property type="term" value="P:RNA processing"/>
    <property type="evidence" value="ECO:0007669"/>
    <property type="project" value="InterPro"/>
</dbReference>
<evidence type="ECO:0000256" key="3">
    <source>
        <dbReference type="SAM" id="MobiDB-lite"/>
    </source>
</evidence>
<feature type="domain" description="tRNA/rRNA methyltransferase SpoU type" evidence="4">
    <location>
        <begin position="131"/>
        <end position="270"/>
    </location>
</feature>
<feature type="domain" description="SpoU L30e-like N-terminal" evidence="5">
    <location>
        <begin position="26"/>
        <end position="109"/>
    </location>
</feature>
<name>A0A9W6RC37_9ACTN</name>
<dbReference type="PANTHER" id="PTHR43191:SF2">
    <property type="entry name" value="RRNA METHYLTRANSFERASE 3, MITOCHONDRIAL"/>
    <property type="match status" value="1"/>
</dbReference>
<evidence type="ECO:0000259" key="4">
    <source>
        <dbReference type="Pfam" id="PF00588"/>
    </source>
</evidence>
<dbReference type="PANTHER" id="PTHR43191">
    <property type="entry name" value="RRNA METHYLTRANSFERASE 3"/>
    <property type="match status" value="1"/>
</dbReference>
<dbReference type="EMBL" id="BSTJ01000001">
    <property type="protein sequence ID" value="GLY73129.1"/>
    <property type="molecule type" value="Genomic_DNA"/>
</dbReference>
<evidence type="ECO:0000256" key="1">
    <source>
        <dbReference type="ARBA" id="ARBA00022603"/>
    </source>
</evidence>
<keyword evidence="2" id="KW-0808">Transferase</keyword>
<dbReference type="Pfam" id="PF22655">
    <property type="entry name" value="SpoU_sub_bind_like"/>
    <property type="match status" value="1"/>
</dbReference>
<keyword evidence="1 6" id="KW-0489">Methyltransferase</keyword>
<organism evidence="6 7">
    <name type="scientific">Actinoallomurus iriomotensis</name>
    <dbReference type="NCBI Taxonomy" id="478107"/>
    <lineage>
        <taxon>Bacteria</taxon>
        <taxon>Bacillati</taxon>
        <taxon>Actinomycetota</taxon>
        <taxon>Actinomycetes</taxon>
        <taxon>Streptosporangiales</taxon>
        <taxon>Thermomonosporaceae</taxon>
        <taxon>Actinoallomurus</taxon>
    </lineage>
</organism>
<feature type="region of interest" description="Disordered" evidence="3">
    <location>
        <begin position="1"/>
        <end position="22"/>
    </location>
</feature>
<reference evidence="6" key="1">
    <citation type="submission" date="2023-03" db="EMBL/GenBank/DDBJ databases">
        <title>Actinoallomurus iriomotensis NBRC 103681.</title>
        <authorList>
            <person name="Ichikawa N."/>
            <person name="Sato H."/>
            <person name="Tonouchi N."/>
        </authorList>
    </citation>
    <scope>NUCLEOTIDE SEQUENCE</scope>
    <source>
        <strain evidence="6">NBRC 103681</strain>
    </source>
</reference>